<feature type="domain" description="RRM" evidence="4">
    <location>
        <begin position="105"/>
        <end position="186"/>
    </location>
</feature>
<accession>A0A066VCM0</accession>
<dbReference type="GO" id="GO:0006397">
    <property type="term" value="P:mRNA processing"/>
    <property type="evidence" value="ECO:0007669"/>
    <property type="project" value="UniProtKB-KW"/>
</dbReference>
<dbReference type="InterPro" id="IPR034772">
    <property type="entry name" value="CPSF6/7"/>
</dbReference>
<comment type="similarity">
    <text evidence="1">Belongs to the RRM CPSF6/7 family.</text>
</comment>
<dbReference type="SMART" id="SM00360">
    <property type="entry name" value="RRM"/>
    <property type="match status" value="1"/>
</dbReference>
<gene>
    <name evidence="5" type="ORF">K437DRAFT_260104</name>
</gene>
<feature type="compositionally biased region" description="Basic and acidic residues" evidence="3">
    <location>
        <begin position="331"/>
        <end position="345"/>
    </location>
</feature>
<dbReference type="PROSITE" id="PS50102">
    <property type="entry name" value="RRM"/>
    <property type="match status" value="1"/>
</dbReference>
<proteinExistence type="inferred from homology"/>
<dbReference type="CDD" id="cd12372">
    <property type="entry name" value="RRM_CFIm68_CFIm59"/>
    <property type="match status" value="1"/>
</dbReference>
<dbReference type="InterPro" id="IPR012677">
    <property type="entry name" value="Nucleotide-bd_a/b_plait_sf"/>
</dbReference>
<dbReference type="GO" id="GO:0003723">
    <property type="term" value="F:RNA binding"/>
    <property type="evidence" value="ECO:0007669"/>
    <property type="project" value="UniProtKB-UniRule"/>
</dbReference>
<evidence type="ECO:0000256" key="2">
    <source>
        <dbReference type="PROSITE-ProRule" id="PRU00176"/>
    </source>
</evidence>
<dbReference type="InParanoid" id="A0A066VCM0"/>
<evidence type="ECO:0000259" key="4">
    <source>
        <dbReference type="PROSITE" id="PS50102"/>
    </source>
</evidence>
<comment type="caution">
    <text evidence="5">The sequence shown here is derived from an EMBL/GenBank/DDBJ whole genome shotgun (WGS) entry which is preliminary data.</text>
</comment>
<dbReference type="OrthoDB" id="10065185at2759"/>
<evidence type="ECO:0000256" key="1">
    <source>
        <dbReference type="ARBA" id="ARBA00006265"/>
    </source>
</evidence>
<feature type="compositionally biased region" description="Gly residues" evidence="3">
    <location>
        <begin position="209"/>
        <end position="249"/>
    </location>
</feature>
<dbReference type="GO" id="GO:0005634">
    <property type="term" value="C:nucleus"/>
    <property type="evidence" value="ECO:0007669"/>
    <property type="project" value="UniProtKB-SubCell"/>
</dbReference>
<feature type="compositionally biased region" description="Low complexity" evidence="3">
    <location>
        <begin position="43"/>
        <end position="52"/>
    </location>
</feature>
<reference evidence="5 6" key="1">
    <citation type="submission" date="2014-05" db="EMBL/GenBank/DDBJ databases">
        <title>Draft genome sequence of a rare smut relative, Tilletiaria anomala UBC 951.</title>
        <authorList>
            <consortium name="DOE Joint Genome Institute"/>
            <person name="Toome M."/>
            <person name="Kuo A."/>
            <person name="Henrissat B."/>
            <person name="Lipzen A."/>
            <person name="Tritt A."/>
            <person name="Yoshinaga Y."/>
            <person name="Zane M."/>
            <person name="Barry K."/>
            <person name="Grigoriev I.V."/>
            <person name="Spatafora J.W."/>
            <person name="Aimea M.C."/>
        </authorList>
    </citation>
    <scope>NUCLEOTIDE SEQUENCE [LARGE SCALE GENOMIC DNA]</scope>
    <source>
        <strain evidence="5 6">UBC 951</strain>
    </source>
</reference>
<dbReference type="Proteomes" id="UP000027361">
    <property type="component" value="Unassembled WGS sequence"/>
</dbReference>
<evidence type="ECO:0000313" key="5">
    <source>
        <dbReference type="EMBL" id="KDN36514.1"/>
    </source>
</evidence>
<name>A0A066VCM0_TILAU</name>
<keyword evidence="2" id="KW-0694">RNA-binding</keyword>
<keyword evidence="6" id="KW-1185">Reference proteome</keyword>
<evidence type="ECO:0000256" key="3">
    <source>
        <dbReference type="SAM" id="MobiDB-lite"/>
    </source>
</evidence>
<dbReference type="OMA" id="WNTDDDI"/>
<feature type="region of interest" description="Disordered" evidence="3">
    <location>
        <begin position="1"/>
        <end position="98"/>
    </location>
</feature>
<evidence type="ECO:0000313" key="6">
    <source>
        <dbReference type="Proteomes" id="UP000027361"/>
    </source>
</evidence>
<dbReference type="Gene3D" id="3.30.70.330">
    <property type="match status" value="1"/>
</dbReference>
<dbReference type="STRING" id="1037660.A0A066VCM0"/>
<dbReference type="HOGENOM" id="CLU_033916_0_0_1"/>
<dbReference type="PANTHER" id="PTHR23204">
    <property type="entry name" value="CLEAVAGE AND POLYADENYLATION SPECIFIC FACTOR"/>
    <property type="match status" value="1"/>
</dbReference>
<dbReference type="RefSeq" id="XP_013240078.1">
    <property type="nucleotide sequence ID" value="XM_013384624.1"/>
</dbReference>
<dbReference type="EMBL" id="JMSN01000166">
    <property type="protein sequence ID" value="KDN36514.1"/>
    <property type="molecule type" value="Genomic_DNA"/>
</dbReference>
<feature type="compositionally biased region" description="Gly residues" evidence="3">
    <location>
        <begin position="283"/>
        <end position="300"/>
    </location>
</feature>
<dbReference type="Pfam" id="PF00076">
    <property type="entry name" value="RRM_1"/>
    <property type="match status" value="1"/>
</dbReference>
<protein>
    <recommendedName>
        <fullName evidence="4">RRM domain-containing protein</fullName>
    </recommendedName>
</protein>
<feature type="compositionally biased region" description="Basic and acidic residues" evidence="3">
    <location>
        <begin position="199"/>
        <end position="208"/>
    </location>
</feature>
<dbReference type="AlphaFoldDB" id="A0A066VCM0"/>
<dbReference type="SUPFAM" id="SSF54928">
    <property type="entry name" value="RNA-binding domain, RBD"/>
    <property type="match status" value="1"/>
</dbReference>
<dbReference type="GeneID" id="25265454"/>
<dbReference type="InterPro" id="IPR035979">
    <property type="entry name" value="RBD_domain_sf"/>
</dbReference>
<dbReference type="InterPro" id="IPR000504">
    <property type="entry name" value="RRM_dom"/>
</dbReference>
<feature type="region of interest" description="Disordered" evidence="3">
    <location>
        <begin position="270"/>
        <end position="345"/>
    </location>
</feature>
<organism evidence="5 6">
    <name type="scientific">Tilletiaria anomala (strain ATCC 24038 / CBS 436.72 / UBC 951)</name>
    <dbReference type="NCBI Taxonomy" id="1037660"/>
    <lineage>
        <taxon>Eukaryota</taxon>
        <taxon>Fungi</taxon>
        <taxon>Dikarya</taxon>
        <taxon>Basidiomycota</taxon>
        <taxon>Ustilaginomycotina</taxon>
        <taxon>Exobasidiomycetes</taxon>
        <taxon>Georgefischeriales</taxon>
        <taxon>Tilletiariaceae</taxon>
        <taxon>Tilletiaria</taxon>
    </lineage>
</organism>
<sequence>MDDFDLYGDDLYSGGGDTRGPPLGSEAKPSGPGKQEPHDDAKPPAAAANAPNGIGGAAKRSWEESEDADRSMQPGVAGGEAPRQELTPREALAGRPKVTDPSIQNALYVADLNWWCTDEDLRQVAAGVGIAIALSDVTFSEHKVNGKSKGVAYVEMASEDEARRLMRWFEENDFQHKKADVKLTTSANGNPFAVLPKDPPPRADRDGGGRGGRGGGRGRGRGGYDGGMGSGRGGASSGPGGIGIGGQPGGMPPMMNPMAMMGMMGRPPFGPGGMPGFGPPGGAPGGPGGFDDGGRGGRGGFRGRGRGRGGMGQGHYNPNFFPSGPGMGSGEDDRAHKRYRADDGR</sequence>
<feature type="region of interest" description="Disordered" evidence="3">
    <location>
        <begin position="180"/>
        <end position="253"/>
    </location>
</feature>